<reference evidence="14" key="4">
    <citation type="journal article" date="2016" name="Gigascience">
        <title>De novo construction of an expanded transcriptome assembly for the western tarnished plant bug, Lygus hesperus.</title>
        <authorList>
            <person name="Tassone E.E."/>
            <person name="Geib S.M."/>
            <person name="Hall B."/>
            <person name="Fabrick J.A."/>
            <person name="Brent C.S."/>
            <person name="Hull J.J."/>
        </authorList>
    </citation>
    <scope>NUCLEOTIDE SEQUENCE</scope>
</reference>
<reference evidence="10" key="2">
    <citation type="submission" date="2014-07" db="EMBL/GenBank/DDBJ databases">
        <authorList>
            <person name="Hull J."/>
        </authorList>
    </citation>
    <scope>NUCLEOTIDE SEQUENCE</scope>
</reference>
<dbReference type="EMBL" id="GDHC01013190">
    <property type="protein sequence ID" value="JAQ05439.1"/>
    <property type="molecule type" value="Transcribed_RNA"/>
</dbReference>
<evidence type="ECO:0000259" key="9">
    <source>
        <dbReference type="PROSITE" id="PS50222"/>
    </source>
</evidence>
<evidence type="ECO:0000256" key="6">
    <source>
        <dbReference type="ARBA" id="ARBA00023136"/>
    </source>
</evidence>
<evidence type="ECO:0000313" key="12">
    <source>
        <dbReference type="EMBL" id="JAG40698.1"/>
    </source>
</evidence>
<evidence type="ECO:0000256" key="1">
    <source>
        <dbReference type="ARBA" id="ARBA00007081"/>
    </source>
</evidence>
<dbReference type="GO" id="GO:0090090">
    <property type="term" value="P:negative regulation of canonical Wnt signaling pathway"/>
    <property type="evidence" value="ECO:0007669"/>
    <property type="project" value="UniProtKB-ARBA"/>
</dbReference>
<dbReference type="PANTHER" id="PTHR22611:SF9">
    <property type="entry name" value="PROTEIN NAKED CUTICLE"/>
    <property type="match status" value="1"/>
</dbReference>
<dbReference type="InterPro" id="IPR040140">
    <property type="entry name" value="Nkd-like"/>
</dbReference>
<feature type="compositionally biased region" description="Basic and acidic residues" evidence="8">
    <location>
        <begin position="120"/>
        <end position="133"/>
    </location>
</feature>
<dbReference type="EMBL" id="GBRD01014967">
    <property type="protein sequence ID" value="JAG50859.1"/>
    <property type="molecule type" value="Transcribed_RNA"/>
</dbReference>
<dbReference type="InterPro" id="IPR011992">
    <property type="entry name" value="EF-hand-dom_pair"/>
</dbReference>
<keyword evidence="5" id="KW-0479">Metal-binding</keyword>
<accession>A0A0A9Z9W8</accession>
<dbReference type="EMBL" id="GBHO01002908">
    <property type="protein sequence ID" value="JAG40696.1"/>
    <property type="molecule type" value="Transcribed_RNA"/>
</dbReference>
<feature type="domain" description="EF-hand" evidence="9">
    <location>
        <begin position="59"/>
        <end position="94"/>
    </location>
</feature>
<reference evidence="10" key="1">
    <citation type="journal article" date="2014" name="PLoS ONE">
        <title>Transcriptome-Based Identification of ABC Transporters in the Western Tarnished Plant Bug Lygus hesperus.</title>
        <authorList>
            <person name="Hull J.J."/>
            <person name="Chaney K."/>
            <person name="Geib S.M."/>
            <person name="Fabrick J.A."/>
            <person name="Brent C.S."/>
            <person name="Walsh D."/>
            <person name="Lavine L.C."/>
        </authorList>
    </citation>
    <scope>NUCLEOTIDE SEQUENCE</scope>
</reference>
<dbReference type="InterPro" id="IPR002048">
    <property type="entry name" value="EF_hand_dom"/>
</dbReference>
<evidence type="ECO:0000313" key="11">
    <source>
        <dbReference type="EMBL" id="JAG40697.1"/>
    </source>
</evidence>
<evidence type="ECO:0000256" key="3">
    <source>
        <dbReference type="ARBA" id="ARBA00022490"/>
    </source>
</evidence>
<evidence type="ECO:0000256" key="8">
    <source>
        <dbReference type="SAM" id="MobiDB-lite"/>
    </source>
</evidence>
<dbReference type="PROSITE" id="PS50222">
    <property type="entry name" value="EF_HAND_2"/>
    <property type="match status" value="1"/>
</dbReference>
<evidence type="ECO:0000256" key="2">
    <source>
        <dbReference type="ARBA" id="ARBA00022475"/>
    </source>
</evidence>
<dbReference type="PANTHER" id="PTHR22611">
    <property type="entry name" value="PROTEIN NAKED CUTICLE"/>
    <property type="match status" value="1"/>
</dbReference>
<feature type="region of interest" description="Disordered" evidence="8">
    <location>
        <begin position="213"/>
        <end position="253"/>
    </location>
</feature>
<keyword evidence="2 7" id="KW-1003">Cell membrane</keyword>
<dbReference type="GO" id="GO:0005886">
    <property type="term" value="C:plasma membrane"/>
    <property type="evidence" value="ECO:0007669"/>
    <property type="project" value="UniProtKB-SubCell"/>
</dbReference>
<comment type="similarity">
    <text evidence="1 7">Belongs to the NKD family.</text>
</comment>
<name>A0A0A9Z9W8_LYGHE</name>
<dbReference type="SUPFAM" id="SSF47473">
    <property type="entry name" value="EF-hand"/>
    <property type="match status" value="1"/>
</dbReference>
<feature type="region of interest" description="Disordered" evidence="8">
    <location>
        <begin position="115"/>
        <end position="161"/>
    </location>
</feature>
<keyword evidence="4 7" id="KW-0879">Wnt signaling pathway</keyword>
<dbReference type="Gene3D" id="1.10.238.10">
    <property type="entry name" value="EF-hand"/>
    <property type="match status" value="1"/>
</dbReference>
<dbReference type="EMBL" id="GBHO01002906">
    <property type="protein sequence ID" value="JAG40698.1"/>
    <property type="molecule type" value="Transcribed_RNA"/>
</dbReference>
<sequence>MALFLVRWWKTKFLSGYKQFTGVDDDDESERFLKKTAPDHIKLKEFECDVSINEGPDGKGRERQEFSFTLYDFDGHGKITKDDIAGLVTTIYETLGSSVKVPHCGSKTIRVKLIVSPNTDHNHNSEEGKKPTADSKPPSPTSLPKTECSSSPKGKKKKYHRRESDYNQFHFAQTKPDLNCSCCGQNKKRSSSFQKQQLLKILQANMEKNNLAFQPPRRHPAWHQEKEKTPRPHYRFSEEPSGRHHQKHKDREAEQARAMAQVVRWLEQEFIAPKKHHHVHEHVHHHYHHYQDPPIVA</sequence>
<protein>
    <recommendedName>
        <fullName evidence="7">Protein naked cuticle homolog</fullName>
    </recommendedName>
</protein>
<feature type="compositionally biased region" description="Basic and acidic residues" evidence="8">
    <location>
        <begin position="222"/>
        <end position="242"/>
    </location>
</feature>
<dbReference type="GO" id="GO:0005509">
    <property type="term" value="F:calcium ion binding"/>
    <property type="evidence" value="ECO:0007669"/>
    <property type="project" value="InterPro"/>
</dbReference>
<gene>
    <name evidence="14" type="primary">nkd</name>
    <name evidence="12" type="ORF">CM83_47415</name>
    <name evidence="11" type="ORF">CM83_47418</name>
    <name evidence="10" type="ORF">CM83_47421</name>
    <name evidence="14" type="ORF">g.29090</name>
</gene>
<evidence type="ECO:0000256" key="7">
    <source>
        <dbReference type="RuleBase" id="RU367060"/>
    </source>
</evidence>
<evidence type="ECO:0000256" key="4">
    <source>
        <dbReference type="ARBA" id="ARBA00022687"/>
    </source>
</evidence>
<keyword evidence="3" id="KW-0963">Cytoplasm</keyword>
<comment type="subcellular location">
    <subcellularLocation>
        <location evidence="7">Cell membrane</location>
    </subcellularLocation>
    <subcellularLocation>
        <location evidence="7">Cytoplasm</location>
    </subcellularLocation>
</comment>
<evidence type="ECO:0000313" key="14">
    <source>
        <dbReference type="EMBL" id="JAQ05439.1"/>
    </source>
</evidence>
<keyword evidence="6" id="KW-0472">Membrane</keyword>
<evidence type="ECO:0000256" key="5">
    <source>
        <dbReference type="ARBA" id="ARBA00022723"/>
    </source>
</evidence>
<organism evidence="10">
    <name type="scientific">Lygus hesperus</name>
    <name type="common">Western plant bug</name>
    <dbReference type="NCBI Taxonomy" id="30085"/>
    <lineage>
        <taxon>Eukaryota</taxon>
        <taxon>Metazoa</taxon>
        <taxon>Ecdysozoa</taxon>
        <taxon>Arthropoda</taxon>
        <taxon>Hexapoda</taxon>
        <taxon>Insecta</taxon>
        <taxon>Pterygota</taxon>
        <taxon>Neoptera</taxon>
        <taxon>Paraneoptera</taxon>
        <taxon>Hemiptera</taxon>
        <taxon>Heteroptera</taxon>
        <taxon>Panheteroptera</taxon>
        <taxon>Cimicomorpha</taxon>
        <taxon>Miridae</taxon>
        <taxon>Mirini</taxon>
        <taxon>Lygus</taxon>
    </lineage>
</organism>
<dbReference type="GO" id="GO:0016055">
    <property type="term" value="P:Wnt signaling pathway"/>
    <property type="evidence" value="ECO:0007669"/>
    <property type="project" value="UniProtKB-UniRule"/>
</dbReference>
<dbReference type="EMBL" id="GBHO01002907">
    <property type="protein sequence ID" value="JAG40697.1"/>
    <property type="molecule type" value="Transcribed_RNA"/>
</dbReference>
<proteinExistence type="inferred from homology"/>
<evidence type="ECO:0000313" key="13">
    <source>
        <dbReference type="EMBL" id="JAG50859.1"/>
    </source>
</evidence>
<dbReference type="AlphaFoldDB" id="A0A0A9Z9W8"/>
<reference evidence="13" key="3">
    <citation type="submission" date="2014-09" db="EMBL/GenBank/DDBJ databases">
        <authorList>
            <person name="Magalhaes I.L.F."/>
            <person name="Oliveira U."/>
            <person name="Santos F.R."/>
            <person name="Vidigal T.H.D.A."/>
            <person name="Brescovit A.D."/>
            <person name="Santos A.J."/>
        </authorList>
    </citation>
    <scope>NUCLEOTIDE SEQUENCE</scope>
</reference>
<evidence type="ECO:0000313" key="10">
    <source>
        <dbReference type="EMBL" id="JAG40696.1"/>
    </source>
</evidence>
<dbReference type="GO" id="GO:0005737">
    <property type="term" value="C:cytoplasm"/>
    <property type="evidence" value="ECO:0007669"/>
    <property type="project" value="UniProtKB-SubCell"/>
</dbReference>
<comment type="function">
    <text evidence="7">Cell autonomous antagonist of the canonical Wnt signaling pathway.</text>
</comment>